<sequence>MPATQIRDPQARLSGDLDRIEVLEPLRRSLGEVNETADQFEQAQALLRAIERFSRTYAADRKCAGTSAELVRRDERRLARRRLVARAVRGSRKTVLAAKGGASCR</sequence>
<dbReference type="OrthoDB" id="8236670at2"/>
<dbReference type="Proteomes" id="UP000198992">
    <property type="component" value="Unassembled WGS sequence"/>
</dbReference>
<gene>
    <name evidence="1" type="ORF">SAMN05444164_5674</name>
</gene>
<organism evidence="1 2">
    <name type="scientific">Bradyrhizobium erythrophlei</name>
    <dbReference type="NCBI Taxonomy" id="1437360"/>
    <lineage>
        <taxon>Bacteria</taxon>
        <taxon>Pseudomonadati</taxon>
        <taxon>Pseudomonadota</taxon>
        <taxon>Alphaproteobacteria</taxon>
        <taxon>Hyphomicrobiales</taxon>
        <taxon>Nitrobacteraceae</taxon>
        <taxon>Bradyrhizobium</taxon>
    </lineage>
</organism>
<dbReference type="EMBL" id="FNTH01000001">
    <property type="protein sequence ID" value="SED74817.1"/>
    <property type="molecule type" value="Genomic_DNA"/>
</dbReference>
<accession>A0A1H5D7J8</accession>
<proteinExistence type="predicted"/>
<dbReference type="RefSeq" id="WP_092122189.1">
    <property type="nucleotide sequence ID" value="NZ_FNTH01000001.1"/>
</dbReference>
<dbReference type="AlphaFoldDB" id="A0A1H5D7J8"/>
<reference evidence="1 2" key="1">
    <citation type="submission" date="2016-10" db="EMBL/GenBank/DDBJ databases">
        <authorList>
            <person name="de Groot N.N."/>
        </authorList>
    </citation>
    <scope>NUCLEOTIDE SEQUENCE [LARGE SCALE GENOMIC DNA]</scope>
    <source>
        <strain evidence="1 2">MT12</strain>
    </source>
</reference>
<evidence type="ECO:0000313" key="2">
    <source>
        <dbReference type="Proteomes" id="UP000198992"/>
    </source>
</evidence>
<name>A0A1H5D7J8_9BRAD</name>
<evidence type="ECO:0000313" key="1">
    <source>
        <dbReference type="EMBL" id="SED74817.1"/>
    </source>
</evidence>
<protein>
    <submittedName>
        <fullName evidence="1">Uncharacterized protein</fullName>
    </submittedName>
</protein>